<name>A0A9N9MR97_9CUCU</name>
<proteinExistence type="inferred from homology"/>
<evidence type="ECO:0000256" key="2">
    <source>
        <dbReference type="ARBA" id="ARBA00023002"/>
    </source>
</evidence>
<dbReference type="GO" id="GO:0045174">
    <property type="term" value="F:glutathione dehydrogenase (ascorbate) activity"/>
    <property type="evidence" value="ECO:0007669"/>
    <property type="project" value="TreeGrafter"/>
</dbReference>
<dbReference type="GO" id="GO:0005737">
    <property type="term" value="C:cytoplasm"/>
    <property type="evidence" value="ECO:0007669"/>
    <property type="project" value="InterPro"/>
</dbReference>
<feature type="domain" description="GST N-terminal" evidence="3">
    <location>
        <begin position="18"/>
        <end position="96"/>
    </location>
</feature>
<dbReference type="Gene3D" id="1.20.1050.10">
    <property type="match status" value="1"/>
</dbReference>
<organism evidence="5 6">
    <name type="scientific">Ceutorhynchus assimilis</name>
    <name type="common">cabbage seed weevil</name>
    <dbReference type="NCBI Taxonomy" id="467358"/>
    <lineage>
        <taxon>Eukaryota</taxon>
        <taxon>Metazoa</taxon>
        <taxon>Ecdysozoa</taxon>
        <taxon>Arthropoda</taxon>
        <taxon>Hexapoda</taxon>
        <taxon>Insecta</taxon>
        <taxon>Pterygota</taxon>
        <taxon>Neoptera</taxon>
        <taxon>Endopterygota</taxon>
        <taxon>Coleoptera</taxon>
        <taxon>Polyphaga</taxon>
        <taxon>Cucujiformia</taxon>
        <taxon>Curculionidae</taxon>
        <taxon>Ceutorhynchinae</taxon>
        <taxon>Ceutorhynchus</taxon>
    </lineage>
</organism>
<dbReference type="InterPro" id="IPR050983">
    <property type="entry name" value="GST_Omega/HSP26"/>
</dbReference>
<dbReference type="EMBL" id="OU892280">
    <property type="protein sequence ID" value="CAG9768092.1"/>
    <property type="molecule type" value="Genomic_DNA"/>
</dbReference>
<dbReference type="InterPro" id="IPR004045">
    <property type="entry name" value="Glutathione_S-Trfase_N"/>
</dbReference>
<keyword evidence="2" id="KW-0560">Oxidoreductase</keyword>
<comment type="similarity">
    <text evidence="1">Belongs to the GST superfamily. Omega family.</text>
</comment>
<dbReference type="GO" id="GO:0004364">
    <property type="term" value="F:glutathione transferase activity"/>
    <property type="evidence" value="ECO:0007669"/>
    <property type="project" value="InterPro"/>
</dbReference>
<dbReference type="Pfam" id="PF13417">
    <property type="entry name" value="GST_N_3"/>
    <property type="match status" value="1"/>
</dbReference>
<sequence length="246" mass="27591">MSDKHLSSGSVEPPRIQGLLRVYSMKLCPFAERARLVLRAKNLPHDIVNINLQNKPDWYLKINPKGQVPTLLDGDKIITESLDIADYLDEKYPTNTPLYPTNPDAKKHDQQIIRDLSPGPISLLAQIQYGVRKCTPQEALEILLPATQPLEDELAQRGTTFYGGDKPGMVDYMLWPWAERVPALGPLLGADRLPLTAEQIPCLKKWAKIMLTVPTIKELYIPPSILVEAAQARKTGTLSYAKLFNE</sequence>
<dbReference type="SUPFAM" id="SSF47616">
    <property type="entry name" value="GST C-terminal domain-like"/>
    <property type="match status" value="1"/>
</dbReference>
<dbReference type="PROSITE" id="PS50405">
    <property type="entry name" value="GST_CTER"/>
    <property type="match status" value="1"/>
</dbReference>
<dbReference type="FunFam" id="3.40.30.10:FF:000123">
    <property type="entry name" value="Glutathione transferase o1"/>
    <property type="match status" value="1"/>
</dbReference>
<dbReference type="AlphaFoldDB" id="A0A9N9MR97"/>
<reference evidence="5" key="1">
    <citation type="submission" date="2022-01" db="EMBL/GenBank/DDBJ databases">
        <authorList>
            <person name="King R."/>
        </authorList>
    </citation>
    <scope>NUCLEOTIDE SEQUENCE</scope>
</reference>
<dbReference type="FunFam" id="1.20.1050.10:FF:000009">
    <property type="entry name" value="Glutathione S-transferase omega-1"/>
    <property type="match status" value="1"/>
</dbReference>
<dbReference type="SFLD" id="SFLDS00019">
    <property type="entry name" value="Glutathione_Transferase_(cytos"/>
    <property type="match status" value="1"/>
</dbReference>
<dbReference type="GO" id="GO:0006749">
    <property type="term" value="P:glutathione metabolic process"/>
    <property type="evidence" value="ECO:0007669"/>
    <property type="project" value="TreeGrafter"/>
</dbReference>
<dbReference type="Pfam" id="PF13410">
    <property type="entry name" value="GST_C_2"/>
    <property type="match status" value="1"/>
</dbReference>
<keyword evidence="6" id="KW-1185">Reference proteome</keyword>
<dbReference type="PROSITE" id="PS50404">
    <property type="entry name" value="GST_NTER"/>
    <property type="match status" value="1"/>
</dbReference>
<feature type="domain" description="GST C-terminal" evidence="4">
    <location>
        <begin position="102"/>
        <end position="237"/>
    </location>
</feature>
<dbReference type="SFLD" id="SFLDG00358">
    <property type="entry name" value="Main_(cytGST)"/>
    <property type="match status" value="1"/>
</dbReference>
<dbReference type="Proteomes" id="UP001152799">
    <property type="component" value="Chromosome 4"/>
</dbReference>
<dbReference type="InterPro" id="IPR036282">
    <property type="entry name" value="Glutathione-S-Trfase_C_sf"/>
</dbReference>
<evidence type="ECO:0000259" key="3">
    <source>
        <dbReference type="PROSITE" id="PS50404"/>
    </source>
</evidence>
<accession>A0A9N9MR97</accession>
<dbReference type="SUPFAM" id="SSF52833">
    <property type="entry name" value="Thioredoxin-like"/>
    <property type="match status" value="1"/>
</dbReference>
<dbReference type="PANTHER" id="PTHR43968">
    <property type="match status" value="1"/>
</dbReference>
<gene>
    <name evidence="5" type="ORF">CEUTPL_LOCUS8640</name>
</gene>
<evidence type="ECO:0000313" key="5">
    <source>
        <dbReference type="EMBL" id="CAG9768092.1"/>
    </source>
</evidence>
<dbReference type="Gene3D" id="3.40.30.10">
    <property type="entry name" value="Glutaredoxin"/>
    <property type="match status" value="1"/>
</dbReference>
<evidence type="ECO:0000313" key="6">
    <source>
        <dbReference type="Proteomes" id="UP001152799"/>
    </source>
</evidence>
<protein>
    <submittedName>
        <fullName evidence="5">Uncharacterized protein</fullName>
    </submittedName>
</protein>
<dbReference type="InterPro" id="IPR005442">
    <property type="entry name" value="GST_omega"/>
</dbReference>
<dbReference type="InterPro" id="IPR010987">
    <property type="entry name" value="Glutathione-S-Trfase_C-like"/>
</dbReference>
<dbReference type="PRINTS" id="PR01625">
    <property type="entry name" value="GSTRNSFRASEO"/>
</dbReference>
<dbReference type="PANTHER" id="PTHR43968:SF6">
    <property type="entry name" value="GLUTATHIONE S-TRANSFERASE OMEGA"/>
    <property type="match status" value="1"/>
</dbReference>
<dbReference type="InterPro" id="IPR040079">
    <property type="entry name" value="Glutathione_S-Trfase"/>
</dbReference>
<evidence type="ECO:0000259" key="4">
    <source>
        <dbReference type="PROSITE" id="PS50405"/>
    </source>
</evidence>
<dbReference type="InterPro" id="IPR036249">
    <property type="entry name" value="Thioredoxin-like_sf"/>
</dbReference>
<evidence type="ECO:0000256" key="1">
    <source>
        <dbReference type="ARBA" id="ARBA00011067"/>
    </source>
</evidence>
<dbReference type="OrthoDB" id="4951845at2759"/>